<dbReference type="SMR" id="A0A8I7BI18"/>
<evidence type="ECO:0000256" key="10">
    <source>
        <dbReference type="ARBA" id="ARBA00023180"/>
    </source>
</evidence>
<reference evidence="13" key="2">
    <citation type="submission" date="2020-10" db="EMBL/GenBank/DDBJ databases">
        <authorList>
            <person name="Scholz U."/>
            <person name="Mascher M."/>
            <person name="Fiebig A."/>
        </authorList>
    </citation>
    <scope>NUCLEOTIDE SEQUENCE [LARGE SCALE GENOMIC DNA]</scope>
    <source>
        <strain evidence="13">cv. Morex</strain>
    </source>
</reference>
<evidence type="ECO:0000256" key="7">
    <source>
        <dbReference type="ARBA" id="ARBA00022737"/>
    </source>
</evidence>
<reference evidence="14" key="1">
    <citation type="journal article" date="2012" name="Nature">
        <title>A physical, genetic and functional sequence assembly of the barley genome.</title>
        <authorList>
            <consortium name="The International Barley Genome Sequencing Consortium"/>
            <person name="Mayer K.F."/>
            <person name="Waugh R."/>
            <person name="Brown J.W."/>
            <person name="Schulman A."/>
            <person name="Langridge P."/>
            <person name="Platzer M."/>
            <person name="Fincher G.B."/>
            <person name="Muehlbauer G.J."/>
            <person name="Sato K."/>
            <person name="Close T.J."/>
            <person name="Wise R.P."/>
            <person name="Stein N."/>
        </authorList>
    </citation>
    <scope>NUCLEOTIDE SEQUENCE [LARGE SCALE GENOMIC DNA]</scope>
    <source>
        <strain evidence="14">cv. Morex</strain>
    </source>
</reference>
<evidence type="ECO:0000259" key="12">
    <source>
        <dbReference type="Pfam" id="PF08263"/>
    </source>
</evidence>
<feature type="signal peptide" evidence="11">
    <location>
        <begin position="1"/>
        <end position="19"/>
    </location>
</feature>
<keyword evidence="8" id="KW-1133">Transmembrane helix</keyword>
<evidence type="ECO:0000256" key="3">
    <source>
        <dbReference type="ARBA" id="ARBA00022475"/>
    </source>
</evidence>
<dbReference type="Pfam" id="PF08263">
    <property type="entry name" value="LRRNT_2"/>
    <property type="match status" value="1"/>
</dbReference>
<accession>A0A8I7BI18</accession>
<keyword evidence="4" id="KW-0433">Leucine-rich repeat</keyword>
<dbReference type="AlphaFoldDB" id="A0A8I7BI18"/>
<dbReference type="InterPro" id="IPR032675">
    <property type="entry name" value="LRR_dom_sf"/>
</dbReference>
<proteinExistence type="inferred from homology"/>
<evidence type="ECO:0000256" key="2">
    <source>
        <dbReference type="ARBA" id="ARBA00009592"/>
    </source>
</evidence>
<evidence type="ECO:0000256" key="1">
    <source>
        <dbReference type="ARBA" id="ARBA00004251"/>
    </source>
</evidence>
<evidence type="ECO:0000256" key="6">
    <source>
        <dbReference type="ARBA" id="ARBA00022729"/>
    </source>
</evidence>
<evidence type="ECO:0000256" key="11">
    <source>
        <dbReference type="SAM" id="SignalP"/>
    </source>
</evidence>
<keyword evidence="5" id="KW-0812">Transmembrane</keyword>
<dbReference type="PANTHER" id="PTHR48063">
    <property type="entry name" value="LRR RECEPTOR-LIKE KINASE"/>
    <property type="match status" value="1"/>
</dbReference>
<evidence type="ECO:0000256" key="5">
    <source>
        <dbReference type="ARBA" id="ARBA00022692"/>
    </source>
</evidence>
<feature type="chain" id="PRO_5035242990" description="Leucine-rich repeat-containing N-terminal plant-type domain-containing protein" evidence="11">
    <location>
        <begin position="20"/>
        <end position="417"/>
    </location>
</feature>
<dbReference type="GO" id="GO:0005886">
    <property type="term" value="C:plasma membrane"/>
    <property type="evidence" value="ECO:0007669"/>
    <property type="project" value="UniProtKB-SubCell"/>
</dbReference>
<evidence type="ECO:0000256" key="4">
    <source>
        <dbReference type="ARBA" id="ARBA00022614"/>
    </source>
</evidence>
<dbReference type="PANTHER" id="PTHR48063:SF50">
    <property type="entry name" value="HCRVF1 PROTEIN-LIKE"/>
    <property type="match status" value="1"/>
</dbReference>
<dbReference type="InterPro" id="IPR001611">
    <property type="entry name" value="Leu-rich_rpt"/>
</dbReference>
<comment type="subcellular location">
    <subcellularLocation>
        <location evidence="1">Cell membrane</location>
        <topology evidence="1">Single-pass type I membrane protein</topology>
    </subcellularLocation>
</comment>
<keyword evidence="14" id="KW-1185">Reference proteome</keyword>
<evidence type="ECO:0000256" key="8">
    <source>
        <dbReference type="ARBA" id="ARBA00022989"/>
    </source>
</evidence>
<evidence type="ECO:0000313" key="13">
    <source>
        <dbReference type="EnsemblPlants" id="HORVU.MOREX.r3.7HG0639620.1.CDS1"/>
    </source>
</evidence>
<keyword evidence="9" id="KW-0472">Membrane</keyword>
<dbReference type="Gramene" id="HORVU.MOREX.r3.7HG0639620.1">
    <property type="protein sequence ID" value="HORVU.MOREX.r3.7HG0639620.1.CDS1"/>
    <property type="gene ID" value="HORVU.MOREX.r3.7HG0639620"/>
</dbReference>
<organism evidence="13 14">
    <name type="scientific">Hordeum vulgare subsp. vulgare</name>
    <name type="common">Domesticated barley</name>
    <dbReference type="NCBI Taxonomy" id="112509"/>
    <lineage>
        <taxon>Eukaryota</taxon>
        <taxon>Viridiplantae</taxon>
        <taxon>Streptophyta</taxon>
        <taxon>Embryophyta</taxon>
        <taxon>Tracheophyta</taxon>
        <taxon>Spermatophyta</taxon>
        <taxon>Magnoliopsida</taxon>
        <taxon>Liliopsida</taxon>
        <taxon>Poales</taxon>
        <taxon>Poaceae</taxon>
        <taxon>BOP clade</taxon>
        <taxon>Pooideae</taxon>
        <taxon>Triticodae</taxon>
        <taxon>Triticeae</taxon>
        <taxon>Hordeinae</taxon>
        <taxon>Hordeum</taxon>
    </lineage>
</organism>
<protein>
    <recommendedName>
        <fullName evidence="12">Leucine-rich repeat-containing N-terminal plant-type domain-containing protein</fullName>
    </recommendedName>
</protein>
<evidence type="ECO:0000313" key="14">
    <source>
        <dbReference type="Proteomes" id="UP000011116"/>
    </source>
</evidence>
<keyword evidence="3" id="KW-1003">Cell membrane</keyword>
<dbReference type="SUPFAM" id="SSF52047">
    <property type="entry name" value="RNI-like"/>
    <property type="match status" value="1"/>
</dbReference>
<sequence>MSAAAACCCLLLILATTTASSLHGQQTDGGCFTTERDALLSFKAGIAEDPQSILASWNGQDCCLWSGVRCSNRTGQVIGLDLRNDFPFADFFDFSWNYGKRHGIHGKISPSMLALHHLEYLDLNGNYLGGIGVSIPRFLGSLESLVYLNLSWMNFVGKVPPQLGNLSRLLYLDLYNKWNPGGELFAGDISWLARLPSLKFLDMSGVNLRTTGNWVQVLNMLSNLRALRLEDCRLVFPQISVVHSNLTSLQMLDLSNNWLHTLNPTYWFWDVGTIRHLDLSGNEIDEPFPDAMGNMTCLEALHLGYNHLTIVKSKALKNLCNLRMLTLEENWINQYLSEFLEGLPHCVWSKMELLDLSMTNLSGEIPKWINKWTDLRIVKLSSNRLVGSVPLEIGPLSKLKILYLDSNQFNGSILEDH</sequence>
<feature type="domain" description="Leucine-rich repeat-containing N-terminal plant-type" evidence="12">
    <location>
        <begin position="34"/>
        <end position="71"/>
    </location>
</feature>
<dbReference type="Pfam" id="PF13855">
    <property type="entry name" value="LRR_8"/>
    <property type="match status" value="1"/>
</dbReference>
<reference evidence="13" key="3">
    <citation type="submission" date="2022-01" db="UniProtKB">
        <authorList>
            <consortium name="EnsemblPlants"/>
        </authorList>
    </citation>
    <scope>IDENTIFICATION</scope>
    <source>
        <strain evidence="13">subsp. vulgare</strain>
    </source>
</reference>
<keyword evidence="6 11" id="KW-0732">Signal</keyword>
<dbReference type="Gene3D" id="3.80.10.10">
    <property type="entry name" value="Ribonuclease Inhibitor"/>
    <property type="match status" value="3"/>
</dbReference>
<dbReference type="Pfam" id="PF00560">
    <property type="entry name" value="LRR_1"/>
    <property type="match status" value="2"/>
</dbReference>
<keyword evidence="7" id="KW-0677">Repeat</keyword>
<evidence type="ECO:0000256" key="9">
    <source>
        <dbReference type="ARBA" id="ARBA00023136"/>
    </source>
</evidence>
<comment type="similarity">
    <text evidence="2">Belongs to the RLP family.</text>
</comment>
<dbReference type="Gramene" id="HORVU.MOREX.r2.7HG0531410.1">
    <property type="protein sequence ID" value="HORVU.MOREX.r2.7HG0531410.1.CDS.1"/>
    <property type="gene ID" value="HORVU.MOREX.r2.7HG0531410"/>
</dbReference>
<keyword evidence="10" id="KW-0325">Glycoprotein</keyword>
<name>A0A8I7BI18_HORVV</name>
<dbReference type="Proteomes" id="UP000011116">
    <property type="component" value="Chromosome 7H"/>
</dbReference>
<dbReference type="InterPro" id="IPR013210">
    <property type="entry name" value="LRR_N_plant-typ"/>
</dbReference>
<dbReference type="InterPro" id="IPR046956">
    <property type="entry name" value="RLP23-like"/>
</dbReference>
<dbReference type="EnsemblPlants" id="HORVU.MOREX.r3.7HG0639620.1">
    <property type="protein sequence ID" value="HORVU.MOREX.r3.7HG0639620.1.CDS1"/>
    <property type="gene ID" value="HORVU.MOREX.r3.7HG0639620"/>
</dbReference>
<dbReference type="InterPro" id="IPR003591">
    <property type="entry name" value="Leu-rich_rpt_typical-subtyp"/>
</dbReference>
<dbReference type="SMART" id="SM00369">
    <property type="entry name" value="LRR_TYP"/>
    <property type="match status" value="4"/>
</dbReference>